<name>A0AAE5V6E0_STAEP</name>
<feature type="signal peptide" evidence="2">
    <location>
        <begin position="1"/>
        <end position="19"/>
    </location>
</feature>
<accession>A0AAE5V6E0</accession>
<feature type="compositionally biased region" description="Low complexity" evidence="1">
    <location>
        <begin position="35"/>
        <end position="70"/>
    </location>
</feature>
<feature type="chain" id="PRO_5042285059" description="Lipoprotein" evidence="2">
    <location>
        <begin position="20"/>
        <end position="214"/>
    </location>
</feature>
<feature type="compositionally biased region" description="Basic and acidic residues" evidence="1">
    <location>
        <begin position="150"/>
        <end position="161"/>
    </location>
</feature>
<sequence length="214" mass="24832">MKIKYINTLLLISTLFLTACNFNTLNNDDGKSDNTNKNTSTQEQNQNQKNQSQYNQQKTTNNQNFNNYQSQERENSHQITPREAEKIVYEKFVSGGHSMDEVKTLYNKSTNERYFIEFMSAHADGYPIRLAVWVNKADGSTSQPIDISTEDEKRRFEEHKANSKIYNPPKEGLYNEDNTSHSDRFQKDKSKNRITSQEEKFNSTSNGNSSKNEK</sequence>
<gene>
    <name evidence="3" type="ORF">CTJ08_09300</name>
</gene>
<feature type="compositionally biased region" description="Basic and acidic residues" evidence="1">
    <location>
        <begin position="71"/>
        <end position="82"/>
    </location>
</feature>
<evidence type="ECO:0008006" key="5">
    <source>
        <dbReference type="Google" id="ProtNLM"/>
    </source>
</evidence>
<evidence type="ECO:0000313" key="3">
    <source>
        <dbReference type="EMBL" id="PIH09795.1"/>
    </source>
</evidence>
<keyword evidence="2" id="KW-0732">Signal</keyword>
<evidence type="ECO:0000313" key="4">
    <source>
        <dbReference type="Proteomes" id="UP000228502"/>
    </source>
</evidence>
<feature type="compositionally biased region" description="Basic and acidic residues" evidence="1">
    <location>
        <begin position="178"/>
        <end position="201"/>
    </location>
</feature>
<dbReference type="RefSeq" id="WP_001830199.1">
    <property type="nucleotide sequence ID" value="NZ_CAXOHX010000035.1"/>
</dbReference>
<evidence type="ECO:0000256" key="2">
    <source>
        <dbReference type="SAM" id="SignalP"/>
    </source>
</evidence>
<dbReference type="EMBL" id="PEJG01000010">
    <property type="protein sequence ID" value="PIH09795.1"/>
    <property type="molecule type" value="Genomic_DNA"/>
</dbReference>
<organism evidence="3 4">
    <name type="scientific">Staphylococcus epidermidis</name>
    <dbReference type="NCBI Taxonomy" id="1282"/>
    <lineage>
        <taxon>Bacteria</taxon>
        <taxon>Bacillati</taxon>
        <taxon>Bacillota</taxon>
        <taxon>Bacilli</taxon>
        <taxon>Bacillales</taxon>
        <taxon>Staphylococcaceae</taxon>
        <taxon>Staphylococcus</taxon>
    </lineage>
</organism>
<feature type="compositionally biased region" description="Polar residues" evidence="1">
    <location>
        <begin position="202"/>
        <end position="214"/>
    </location>
</feature>
<dbReference type="AlphaFoldDB" id="A0AAE5V6E0"/>
<dbReference type="PROSITE" id="PS51257">
    <property type="entry name" value="PROKAR_LIPOPROTEIN"/>
    <property type="match status" value="1"/>
</dbReference>
<reference evidence="3 4" key="1">
    <citation type="submission" date="2017-10" db="EMBL/GenBank/DDBJ databases">
        <title>genome sequences of Staph epi in chlorhexidine trial.</title>
        <authorList>
            <person name="Greninger A.L."/>
            <person name="Addetia A."/>
            <person name="Qin X."/>
            <person name="Zerr D."/>
        </authorList>
    </citation>
    <scope>NUCLEOTIDE SEQUENCE [LARGE SCALE GENOMIC DNA]</scope>
    <source>
        <strain evidence="3 4">SCH-17</strain>
    </source>
</reference>
<comment type="caution">
    <text evidence="3">The sequence shown here is derived from an EMBL/GenBank/DDBJ whole genome shotgun (WGS) entry which is preliminary data.</text>
</comment>
<feature type="region of interest" description="Disordered" evidence="1">
    <location>
        <begin position="140"/>
        <end position="214"/>
    </location>
</feature>
<evidence type="ECO:0000256" key="1">
    <source>
        <dbReference type="SAM" id="MobiDB-lite"/>
    </source>
</evidence>
<feature type="region of interest" description="Disordered" evidence="1">
    <location>
        <begin position="26"/>
        <end position="82"/>
    </location>
</feature>
<dbReference type="Proteomes" id="UP000228502">
    <property type="component" value="Unassembled WGS sequence"/>
</dbReference>
<protein>
    <recommendedName>
        <fullName evidence="5">Lipoprotein</fullName>
    </recommendedName>
</protein>
<proteinExistence type="predicted"/>